<comment type="function">
    <text evidence="2">May play the central regulatory role in sporulation. It may be an element of the effector pathway responsible for the activation of sporulation genes in response to nutritional stress. Spo0A may act in concert with spo0H (a sigma factor) to control the expression of some genes that are critical to the sporulation process.</text>
</comment>
<evidence type="ECO:0000313" key="5">
    <source>
        <dbReference type="EMBL" id="RGE88799.1"/>
    </source>
</evidence>
<feature type="modified residue" description="4-aspartylphosphate" evidence="3">
    <location>
        <position position="61"/>
    </location>
</feature>
<reference evidence="5 6" key="1">
    <citation type="submission" date="2018-08" db="EMBL/GenBank/DDBJ databases">
        <title>A genome reference for cultivated species of the human gut microbiota.</title>
        <authorList>
            <person name="Zou Y."/>
            <person name="Xue W."/>
            <person name="Luo G."/>
        </authorList>
    </citation>
    <scope>NUCLEOTIDE SEQUENCE [LARGE SCALE GENOMIC DNA]</scope>
    <source>
        <strain evidence="5 6">AF37-2AT</strain>
    </source>
</reference>
<organism evidence="5 6">
    <name type="scientific">Sellimonas intestinalis</name>
    <dbReference type="NCBI Taxonomy" id="1653434"/>
    <lineage>
        <taxon>Bacteria</taxon>
        <taxon>Bacillati</taxon>
        <taxon>Bacillota</taxon>
        <taxon>Clostridia</taxon>
        <taxon>Lachnospirales</taxon>
        <taxon>Lachnospiraceae</taxon>
        <taxon>Sellimonas</taxon>
    </lineage>
</organism>
<evidence type="ECO:0000256" key="1">
    <source>
        <dbReference type="ARBA" id="ARBA00018672"/>
    </source>
</evidence>
<dbReference type="SUPFAM" id="SSF52172">
    <property type="entry name" value="CheY-like"/>
    <property type="match status" value="1"/>
</dbReference>
<comment type="caution">
    <text evidence="5">The sequence shown here is derived from an EMBL/GenBank/DDBJ whole genome shotgun (WGS) entry which is preliminary data.</text>
</comment>
<dbReference type="InterPro" id="IPR001789">
    <property type="entry name" value="Sig_transdc_resp-reg_receiver"/>
</dbReference>
<keyword evidence="5" id="KW-0238">DNA-binding</keyword>
<dbReference type="OrthoDB" id="9779387at2"/>
<dbReference type="PROSITE" id="PS50110">
    <property type="entry name" value="RESPONSE_REGULATORY"/>
    <property type="match status" value="1"/>
</dbReference>
<dbReference type="RefSeq" id="WP_024733643.1">
    <property type="nucleotide sequence ID" value="NZ_BAABYU010000001.1"/>
</dbReference>
<dbReference type="InterPro" id="IPR046947">
    <property type="entry name" value="LytR-like"/>
</dbReference>
<dbReference type="SMART" id="SM00850">
    <property type="entry name" value="LytTR"/>
    <property type="match status" value="1"/>
</dbReference>
<name>A0A3E3K4L3_9FIRM</name>
<dbReference type="InterPro" id="IPR007492">
    <property type="entry name" value="LytTR_DNA-bd_dom"/>
</dbReference>
<evidence type="ECO:0000256" key="2">
    <source>
        <dbReference type="ARBA" id="ARBA00024867"/>
    </source>
</evidence>
<keyword evidence="3" id="KW-0597">Phosphoprotein</keyword>
<dbReference type="Gene3D" id="2.40.50.1020">
    <property type="entry name" value="LytTr DNA-binding domain"/>
    <property type="match status" value="1"/>
</dbReference>
<evidence type="ECO:0000259" key="4">
    <source>
        <dbReference type="PROSITE" id="PS50110"/>
    </source>
</evidence>
<dbReference type="Pfam" id="PF00072">
    <property type="entry name" value="Response_reg"/>
    <property type="match status" value="1"/>
</dbReference>
<dbReference type="PANTHER" id="PTHR37299:SF1">
    <property type="entry name" value="STAGE 0 SPORULATION PROTEIN A HOMOLOG"/>
    <property type="match status" value="1"/>
</dbReference>
<protein>
    <recommendedName>
        <fullName evidence="1">Stage 0 sporulation protein A homolog</fullName>
    </recommendedName>
</protein>
<accession>A0A3E3K4L3</accession>
<dbReference type="InterPro" id="IPR011006">
    <property type="entry name" value="CheY-like_superfamily"/>
</dbReference>
<dbReference type="SMART" id="SM00448">
    <property type="entry name" value="REC"/>
    <property type="match status" value="1"/>
</dbReference>
<dbReference type="PANTHER" id="PTHR37299">
    <property type="entry name" value="TRANSCRIPTIONAL REGULATOR-RELATED"/>
    <property type="match status" value="1"/>
</dbReference>
<dbReference type="Gene3D" id="3.40.50.2300">
    <property type="match status" value="1"/>
</dbReference>
<feature type="domain" description="Response regulatory" evidence="4">
    <location>
        <begin position="3"/>
        <end position="125"/>
    </location>
</feature>
<dbReference type="AlphaFoldDB" id="A0A3E3K4L3"/>
<evidence type="ECO:0000313" key="6">
    <source>
        <dbReference type="Proteomes" id="UP000261080"/>
    </source>
</evidence>
<dbReference type="GO" id="GO:0000156">
    <property type="term" value="F:phosphorelay response regulator activity"/>
    <property type="evidence" value="ECO:0007669"/>
    <property type="project" value="InterPro"/>
</dbReference>
<gene>
    <name evidence="5" type="ORF">DW016_04590</name>
</gene>
<keyword evidence="6" id="KW-1185">Reference proteome</keyword>
<sequence length="250" mass="29827">MFKIVIVDDDRQMQAIIRDKIKEKTDAFRDAKIQIFSSAEAFLAEAKQEEHGEEGDLFFVDIELGDGITGLEFGRILRKKYPNRGLVFLTSHKEFAMESYEIEADQYILKEQMDKRLPGILEKLMYRLGAERNQYRMLRNEDGEQKIYFREMICIHKRKMGKYAEFETFQGTFRERISLDRLLEELDSKEFFLADRSNIINLRNVQSIRDNVICLEEGHTLELNQYRIEAAKKRIEAYWRERIWNEQPTS</sequence>
<dbReference type="GO" id="GO:0003677">
    <property type="term" value="F:DNA binding"/>
    <property type="evidence" value="ECO:0007669"/>
    <property type="project" value="UniProtKB-KW"/>
</dbReference>
<dbReference type="EMBL" id="QVLX01000002">
    <property type="protein sequence ID" value="RGE88799.1"/>
    <property type="molecule type" value="Genomic_DNA"/>
</dbReference>
<dbReference type="Proteomes" id="UP000261080">
    <property type="component" value="Unassembled WGS sequence"/>
</dbReference>
<evidence type="ECO:0000256" key="3">
    <source>
        <dbReference type="PROSITE-ProRule" id="PRU00169"/>
    </source>
</evidence>
<dbReference type="Pfam" id="PF04397">
    <property type="entry name" value="LytTR"/>
    <property type="match status" value="1"/>
</dbReference>
<proteinExistence type="predicted"/>